<sequence>MFAPAFIRNRPVLAAAPAAPTHLETGPVPAEGNSTEVVVAELNGQEVQPEEYADQSAEGLPLSQQASIGLSAVATPLPADGPVDYPVVEESLLDKLIKLVSLASAHGVGNNPFVGPHRYGIPYTPTQRVDVFDQVTVLPESIADAVARLHDIRMQGAYDTLGTLRAHQEAVRILSHVPSDPLVALMKFGLGLEAGRVALANVLGGEPRAEYNPRVVATAAALAPYTALNTLRYLAGAGVTPFAVDEGPIGFFPNDVPLDESTLTVHGGRVSTLRPDGSWVLGFQPGKAYAVTRGGLVGGSGPPRPSWTRVGQASGLVGGVRPVGGSAVPARSGGGAAEPPRAAPAPVVVDILDLTQLAAGAAAPAAEQAAGASAPTPAALAAELVAAAADLESASLRSSTPIPAADWSFRDEMTWDDIDEKFCTYVREEMERPRDRMQTLISETLRGKHAAQGWVLTLMRHYTGLGRPLSIGSGKAATLRDRELLEGAPNYMPLAIVADELERSGYSFDAVSAFDRRIRTQVIEMCINSAILRIRDQSVRELATVLQTASLAENIASDATHRVVEWIVANTYVSLYNSRAFRHGEEWHAIAGIEPQPRDGYSSALVDLSAMAGEQVNFQTPDSNGLPLPVGRYDVELPDQRTTCNLETDDGIADERVLAKDIDVYVRRSENADGSESCYAVAVGRGARPPRWFTDDYDSAVVQVFSPPKPKVLRDQLVRIPKLRFFFVDFEALNMNRVGGGAAGWRVQGLDPRPKLTGVRLRLSFIRDLSTFFVIRGANDYTLELAAFSPGTIVVDLTQADPWHRKVAIAPRTVGGMLPAGGGAHGESVPSGSAEYAVDQPSGASGSASVPATDRLLAPIFDVNQMDSALRFAPLTKPPTTIVEAWTAVASGLPKHTTTYTYDTFAVATTVDRPRPNMPAFCHGNTQWWETGAGGQGNLQPYIRECAAVTMSGAPATVPAQQYGPGTGVTNAFDSVNEVNEMATFKAYGQIMDSVLAVRLLRQMRAGGPSQGMLFTASMAPTLLRALRWLPACGVPPFDGLEQLLNGSGSVPNGNNVEWEWAPSVGGVANGELRVTYTSLGTWLATQLNHGAVPPGWPVAPVLFPNAVMVPVTDDFFGWTPTERWHWIQSFIPEPMIRPKWGVTSYFDMVTVPLPAGTNGSTSTFLSNTVVGEPVTEALNPNSLIDVVLVHTGYWNASGVGNVPPDLSLDENGVPVIVAIDTWHVFDLALVAAGIELNNNNGMPGIRNSLTKLLTFSSPSDLATAWGVASALMTWTPIPTVGGIVNLTEGAAGYNDTQLYGPNIPAALAERWASAPVQGLPLMGADAAAQSCKGWFGFGTPLMYPSGANGVPIRPLIGEAYGISSWQLIGVVTRMAVNTQSFWANAERVPELGLLALALYNHGVYSGMVVRDYPLWASGVDMLTTLQPREVPTDVIRDRAMLFGNMMADAIARQTDFRFRPKVWAEAVDDALVWRFTNGPNIVAYANLFRQVRPAVYTRSEFQQIAELLGRDADTALNPVTVTSKTVSGEGVLGESLLIRRHVTLAAGGVQSTVVMRKLLTSVGMDSDIAMPTWAWDLEVIAVTDTAQMLAQSAVGAVGGGITWRAHAQRNALRILLRDYNDNQMSLSATPAVVFINRFAGNWHLNVAARVLGTQPFCDLVSAPEICVLSLPNVTPPGADSPAQEPLGYFLVGSGFALQMVQRLAAAKKVDRSGSGYVTFVRGQTAVSTAQQIDAVMRTGARASRQLGAGDFLS</sequence>
<protein>
    <submittedName>
        <fullName evidence="2">Uncharacterized protein</fullName>
    </submittedName>
</protein>
<evidence type="ECO:0000313" key="2">
    <source>
        <dbReference type="EMBL" id="WNT71142.1"/>
    </source>
</evidence>
<name>A0AA96NNS6_9VIRU</name>
<accession>A0AA96NNS6</accession>
<proteinExistence type="predicted"/>
<dbReference type="EMBL" id="OQ866073">
    <property type="protein sequence ID" value="WNT71142.1"/>
    <property type="molecule type" value="Genomic_RNA"/>
</dbReference>
<evidence type="ECO:0000256" key="1">
    <source>
        <dbReference type="SAM" id="MobiDB-lite"/>
    </source>
</evidence>
<reference evidence="2" key="2">
    <citation type="submission" date="2023-04" db="EMBL/GenBank/DDBJ databases">
        <authorList>
            <person name="Le Lay C."/>
        </authorList>
    </citation>
    <scope>NUCLEOTIDE SEQUENCE</scope>
    <source>
        <strain evidence="2">A</strain>
    </source>
</reference>
<reference evidence="2" key="1">
    <citation type="journal article" date="2023" name="Virology">
        <title>A metatranscriptomic analysis of geothermal hot springs reveals diverse RNA viruses including the phylum Lenarviricota.</title>
        <authorList>
            <person name="Le Lay C."/>
            <person name="Stott M.B."/>
            <person name="Shi M."/>
            <person name="Sadiq S."/>
            <person name="Holmes E.C."/>
        </authorList>
    </citation>
    <scope>NUCLEOTIDE SEQUENCE</scope>
    <source>
        <strain evidence="2">A</strain>
    </source>
</reference>
<feature type="region of interest" description="Disordered" evidence="1">
    <location>
        <begin position="819"/>
        <end position="849"/>
    </location>
</feature>
<organism evidence="2">
    <name type="scientific">Kotepeofons virus</name>
    <dbReference type="NCBI Taxonomy" id="3072210"/>
    <lineage>
        <taxon>Viruses</taxon>
        <taxon>Riboviria</taxon>
        <taxon>Orthornavirae</taxon>
        <taxon>Lenarviricota</taxon>
    </lineage>
</organism>